<name>A0A2G9HHQ1_9LAMI</name>
<organism evidence="2 3">
    <name type="scientific">Handroanthus impetiginosus</name>
    <dbReference type="NCBI Taxonomy" id="429701"/>
    <lineage>
        <taxon>Eukaryota</taxon>
        <taxon>Viridiplantae</taxon>
        <taxon>Streptophyta</taxon>
        <taxon>Embryophyta</taxon>
        <taxon>Tracheophyta</taxon>
        <taxon>Spermatophyta</taxon>
        <taxon>Magnoliopsida</taxon>
        <taxon>eudicotyledons</taxon>
        <taxon>Gunneridae</taxon>
        <taxon>Pentapetalae</taxon>
        <taxon>asterids</taxon>
        <taxon>lamiids</taxon>
        <taxon>Lamiales</taxon>
        <taxon>Bignoniaceae</taxon>
        <taxon>Crescentiina</taxon>
        <taxon>Tabebuia alliance</taxon>
        <taxon>Handroanthus</taxon>
    </lineage>
</organism>
<dbReference type="EMBL" id="NKXS01001744">
    <property type="protein sequence ID" value="PIN17052.1"/>
    <property type="molecule type" value="Genomic_DNA"/>
</dbReference>
<gene>
    <name evidence="2" type="ORF">CDL12_10284</name>
</gene>
<feature type="compositionally biased region" description="Basic residues" evidence="1">
    <location>
        <begin position="139"/>
        <end position="151"/>
    </location>
</feature>
<evidence type="ECO:0000313" key="3">
    <source>
        <dbReference type="Proteomes" id="UP000231279"/>
    </source>
</evidence>
<accession>A0A2G9HHQ1</accession>
<reference evidence="3" key="1">
    <citation type="journal article" date="2018" name="Gigascience">
        <title>Genome assembly of the Pink Ipe (Handroanthus impetiginosus, Bignoniaceae), a highly valued, ecologically keystone Neotropical timber forest tree.</title>
        <authorList>
            <person name="Silva-Junior O.B."/>
            <person name="Grattapaglia D."/>
            <person name="Novaes E."/>
            <person name="Collevatti R.G."/>
        </authorList>
    </citation>
    <scope>NUCLEOTIDE SEQUENCE [LARGE SCALE GENOMIC DNA]</scope>
    <source>
        <strain evidence="3">cv. UFG-1</strain>
    </source>
</reference>
<protein>
    <submittedName>
        <fullName evidence="2">Uncharacterized protein</fullName>
    </submittedName>
</protein>
<proteinExistence type="predicted"/>
<comment type="caution">
    <text evidence="2">The sequence shown here is derived from an EMBL/GenBank/DDBJ whole genome shotgun (WGS) entry which is preliminary data.</text>
</comment>
<evidence type="ECO:0000256" key="1">
    <source>
        <dbReference type="SAM" id="MobiDB-lite"/>
    </source>
</evidence>
<sequence length="151" mass="18316">MVWACFATCFSALDFCCTYLCFKLRTVKRKRRRRKWDIEEFAAPITSSSEEGYELAKRSLFQQPRNLEHRRSKVNRRRNYKYEHLRRSLRPTSHRAHVHFSANPFHLHWKKILKNIGDHTSPLHHHIRVTRSSKFSQKGSKHRTRIHQPKR</sequence>
<evidence type="ECO:0000313" key="2">
    <source>
        <dbReference type="EMBL" id="PIN17052.1"/>
    </source>
</evidence>
<dbReference type="PANTHER" id="PTHR35278">
    <property type="entry name" value="TRANSMEMBRANE PROTEIN-RELATED"/>
    <property type="match status" value="1"/>
</dbReference>
<dbReference type="Proteomes" id="UP000231279">
    <property type="component" value="Unassembled WGS sequence"/>
</dbReference>
<dbReference type="OrthoDB" id="1916120at2759"/>
<dbReference type="AlphaFoldDB" id="A0A2G9HHQ1"/>
<feature type="region of interest" description="Disordered" evidence="1">
    <location>
        <begin position="131"/>
        <end position="151"/>
    </location>
</feature>
<keyword evidence="3" id="KW-1185">Reference proteome</keyword>
<dbReference type="PANTHER" id="PTHR35278:SF1">
    <property type="entry name" value="F8K7.16"/>
    <property type="match status" value="1"/>
</dbReference>